<name>A0AAN9CDA2_9TELE</name>
<dbReference type="EMBL" id="JAYKXH010000021">
    <property type="protein sequence ID" value="KAK7130459.1"/>
    <property type="molecule type" value="Genomic_DNA"/>
</dbReference>
<proteinExistence type="predicted"/>
<keyword evidence="2" id="KW-1185">Reference proteome</keyword>
<sequence length="112" mass="12409">MMILTTRLLWFTTREIMSSLGHLPLRKQADRGLHREGVEGRVKPDQGLQLSQDSHTTALSPGKPRVILILPHKPVGSCPAVDLFQLYFATDTMRTLSKNTKQAGSKKTGNGE</sequence>
<comment type="caution">
    <text evidence="1">The sequence shown here is derived from an EMBL/GenBank/DDBJ whole genome shotgun (WGS) entry which is preliminary data.</text>
</comment>
<accession>A0AAN9CDA2</accession>
<protein>
    <submittedName>
        <fullName evidence="1">Uncharacterized protein</fullName>
    </submittedName>
</protein>
<reference evidence="1 2" key="1">
    <citation type="submission" date="2024-02" db="EMBL/GenBank/DDBJ databases">
        <title>Chromosome-level genome assembly of the Eurasian Minnow (Phoxinus phoxinus).</title>
        <authorList>
            <person name="Oriowo T.O."/>
            <person name="Martin S."/>
            <person name="Stange M."/>
            <person name="Chrysostomakis Y."/>
            <person name="Brown T."/>
            <person name="Winkler S."/>
            <person name="Kukowka S."/>
            <person name="Myers E.W."/>
            <person name="Bohne A."/>
        </authorList>
    </citation>
    <scope>NUCLEOTIDE SEQUENCE [LARGE SCALE GENOMIC DNA]</scope>
    <source>
        <strain evidence="1">ZFMK-TIS-60720</strain>
        <tissue evidence="1">Whole Organism</tissue>
    </source>
</reference>
<dbReference type="AlphaFoldDB" id="A0AAN9CDA2"/>
<evidence type="ECO:0000313" key="2">
    <source>
        <dbReference type="Proteomes" id="UP001364617"/>
    </source>
</evidence>
<evidence type="ECO:0000313" key="1">
    <source>
        <dbReference type="EMBL" id="KAK7130459.1"/>
    </source>
</evidence>
<dbReference type="Proteomes" id="UP001364617">
    <property type="component" value="Unassembled WGS sequence"/>
</dbReference>
<organism evidence="1 2">
    <name type="scientific">Phoxinus phoxinus</name>
    <name type="common">Eurasian minnow</name>
    <dbReference type="NCBI Taxonomy" id="58324"/>
    <lineage>
        <taxon>Eukaryota</taxon>
        <taxon>Metazoa</taxon>
        <taxon>Chordata</taxon>
        <taxon>Craniata</taxon>
        <taxon>Vertebrata</taxon>
        <taxon>Euteleostomi</taxon>
        <taxon>Actinopterygii</taxon>
        <taxon>Neopterygii</taxon>
        <taxon>Teleostei</taxon>
        <taxon>Ostariophysi</taxon>
        <taxon>Cypriniformes</taxon>
        <taxon>Leuciscidae</taxon>
        <taxon>Phoxininae</taxon>
        <taxon>Phoxinus</taxon>
    </lineage>
</organism>
<gene>
    <name evidence="1" type="ORF">R3I93_019949</name>
</gene>